<feature type="disulfide bond" description="Redox-active" evidence="17">
    <location>
        <begin position="185"/>
        <end position="187"/>
    </location>
</feature>
<keyword evidence="6 17" id="KW-0004">4Fe-4S</keyword>
<dbReference type="GO" id="GO:0051539">
    <property type="term" value="F:4 iron, 4 sulfur cluster binding"/>
    <property type="evidence" value="ECO:0007669"/>
    <property type="project" value="UniProtKB-UniRule"/>
</dbReference>
<organism evidence="18 19">
    <name type="scientific">Zymomonas mobilis subsp. pomaceae (strain ATCC 29192 / DSM 22645 / JCM 10191 / CCUG 17912 / NBRC 13757 / NCIMB 11200 / NRRL B-4491 / Barker I)</name>
    <dbReference type="NCBI Taxonomy" id="579138"/>
    <lineage>
        <taxon>Bacteria</taxon>
        <taxon>Pseudomonadati</taxon>
        <taxon>Pseudomonadota</taxon>
        <taxon>Alphaproteobacteria</taxon>
        <taxon>Sphingomonadales</taxon>
        <taxon>Zymomonadaceae</taxon>
        <taxon>Zymomonas</taxon>
    </lineage>
</organism>
<protein>
    <recommendedName>
        <fullName evidence="5 17">Epoxyqueuosine reductase QueH</fullName>
        <ecNumber evidence="4 17">1.17.99.6</ecNumber>
    </recommendedName>
    <alternativeName>
        <fullName evidence="15 17">Queuosine biosynthesis protein QueH</fullName>
    </alternativeName>
</protein>
<evidence type="ECO:0000256" key="11">
    <source>
        <dbReference type="ARBA" id="ARBA00023004"/>
    </source>
</evidence>
<dbReference type="PANTHER" id="PTHR36701">
    <property type="entry name" value="EPOXYQUEUOSINE REDUCTASE QUEH"/>
    <property type="match status" value="1"/>
</dbReference>
<dbReference type="EC" id="1.17.99.6" evidence="4 17"/>
<evidence type="ECO:0000313" key="18">
    <source>
        <dbReference type="EMBL" id="AEI37913.1"/>
    </source>
</evidence>
<dbReference type="Proteomes" id="UP000000491">
    <property type="component" value="Chromosome"/>
</dbReference>
<dbReference type="KEGG" id="zmp:Zymop_1016"/>
<proteinExistence type="inferred from homology"/>
<dbReference type="AlphaFoldDB" id="F8ET09"/>
<dbReference type="HOGENOM" id="CLU_088177_0_0_5"/>
<evidence type="ECO:0000256" key="3">
    <source>
        <dbReference type="ARBA" id="ARBA00008207"/>
    </source>
</evidence>
<feature type="binding site" evidence="17">
    <location>
        <position position="102"/>
    </location>
    <ligand>
        <name>[4Fe-4S] cluster</name>
        <dbReference type="ChEBI" id="CHEBI:49883"/>
    </ligand>
</feature>
<accession>F8ET09</accession>
<dbReference type="EMBL" id="CP002865">
    <property type="protein sequence ID" value="AEI37913.1"/>
    <property type="molecule type" value="Genomic_DNA"/>
</dbReference>
<evidence type="ECO:0000256" key="2">
    <source>
        <dbReference type="ARBA" id="ARBA00004691"/>
    </source>
</evidence>
<evidence type="ECO:0000256" key="14">
    <source>
        <dbReference type="ARBA" id="ARBA00023284"/>
    </source>
</evidence>
<evidence type="ECO:0000256" key="1">
    <source>
        <dbReference type="ARBA" id="ARBA00002268"/>
    </source>
</evidence>
<keyword evidence="9 17" id="KW-0671">Queuosine biosynthesis</keyword>
<dbReference type="Pfam" id="PF02677">
    <property type="entry name" value="QueH"/>
    <property type="match status" value="1"/>
</dbReference>
<feature type="binding site" evidence="17">
    <location>
        <position position="24"/>
    </location>
    <ligand>
        <name>[4Fe-4S] cluster</name>
        <dbReference type="ChEBI" id="CHEBI:49883"/>
    </ligand>
</feature>
<dbReference type="eggNOG" id="COG1636">
    <property type="taxonomic scope" value="Bacteria"/>
</dbReference>
<keyword evidence="10 17" id="KW-0560">Oxidoreductase</keyword>
<comment type="similarity">
    <text evidence="3 17">Belongs to the QueH family.</text>
</comment>
<evidence type="ECO:0000256" key="10">
    <source>
        <dbReference type="ARBA" id="ARBA00023002"/>
    </source>
</evidence>
<evidence type="ECO:0000256" key="16">
    <source>
        <dbReference type="ARBA" id="ARBA00047415"/>
    </source>
</evidence>
<evidence type="ECO:0000256" key="17">
    <source>
        <dbReference type="HAMAP-Rule" id="MF_02089"/>
    </source>
</evidence>
<name>F8ET09_ZYMMT</name>
<evidence type="ECO:0000256" key="4">
    <source>
        <dbReference type="ARBA" id="ARBA00012622"/>
    </source>
</evidence>
<evidence type="ECO:0000256" key="9">
    <source>
        <dbReference type="ARBA" id="ARBA00022785"/>
    </source>
</evidence>
<keyword evidence="14 17" id="KW-0676">Redox-active center</keyword>
<dbReference type="GO" id="GO:0008616">
    <property type="term" value="P:tRNA queuosine(34) biosynthetic process"/>
    <property type="evidence" value="ECO:0007669"/>
    <property type="project" value="UniProtKB-UniRule"/>
</dbReference>
<evidence type="ECO:0000256" key="15">
    <source>
        <dbReference type="ARBA" id="ARBA00031446"/>
    </source>
</evidence>
<feature type="binding site" evidence="17">
    <location>
        <position position="23"/>
    </location>
    <ligand>
        <name>[4Fe-4S] cluster</name>
        <dbReference type="ChEBI" id="CHEBI:49883"/>
    </ligand>
</feature>
<evidence type="ECO:0000256" key="12">
    <source>
        <dbReference type="ARBA" id="ARBA00023014"/>
    </source>
</evidence>
<feature type="binding site" evidence="17">
    <location>
        <position position="105"/>
    </location>
    <ligand>
        <name>[4Fe-4S] cluster</name>
        <dbReference type="ChEBI" id="CHEBI:49883"/>
    </ligand>
</feature>
<keyword evidence="8 17" id="KW-0479">Metal-binding</keyword>
<dbReference type="InterPro" id="IPR003828">
    <property type="entry name" value="QueH"/>
</dbReference>
<comment type="function">
    <text evidence="1 17">Catalyzes the conversion of epoxyqueuosine (oQ) to queuosine (Q), which is a hypermodified base found in the wobble positions of tRNA(Asp), tRNA(Asn), tRNA(His) and tRNA(Tyr).</text>
</comment>
<dbReference type="RefSeq" id="WP_013934308.1">
    <property type="nucleotide sequence ID" value="NC_015709.1"/>
</dbReference>
<dbReference type="GO" id="GO:0046872">
    <property type="term" value="F:metal ion binding"/>
    <property type="evidence" value="ECO:0007669"/>
    <property type="project" value="UniProtKB-KW"/>
</dbReference>
<comment type="pathway">
    <text evidence="2 17">tRNA modification; tRNA-queuosine biosynthesis.</text>
</comment>
<evidence type="ECO:0000256" key="8">
    <source>
        <dbReference type="ARBA" id="ARBA00022723"/>
    </source>
</evidence>
<dbReference type="PATRIC" id="fig|579138.3.peg.1078"/>
<dbReference type="HAMAP" id="MF_02089">
    <property type="entry name" value="QueH"/>
    <property type="match status" value="1"/>
</dbReference>
<gene>
    <name evidence="17" type="primary">queH</name>
    <name evidence="18" type="ordered locus">Zymop_1016</name>
</gene>
<dbReference type="STRING" id="579138.Zymop_1016"/>
<keyword evidence="13 17" id="KW-1015">Disulfide bond</keyword>
<dbReference type="PANTHER" id="PTHR36701:SF1">
    <property type="entry name" value="EPOXYQUEUOSINE REDUCTASE QUEH"/>
    <property type="match status" value="1"/>
</dbReference>
<keyword evidence="7 17" id="KW-0819">tRNA processing</keyword>
<evidence type="ECO:0000256" key="13">
    <source>
        <dbReference type="ARBA" id="ARBA00023157"/>
    </source>
</evidence>
<dbReference type="UniPathway" id="UPA00392"/>
<evidence type="ECO:0000313" key="19">
    <source>
        <dbReference type="Proteomes" id="UP000000491"/>
    </source>
</evidence>
<reference evidence="18 19" key="1">
    <citation type="journal article" date="2011" name="J. Bacteriol.">
        <title>Genome sequence of the ethanol-producing Zymomonas mobilis subsp. pomaceae lectotype strain ATCC 29192.</title>
        <authorList>
            <person name="Kouvelis V.N."/>
            <person name="Davenport K.W."/>
            <person name="Brettin T.S."/>
            <person name="Bruce D."/>
            <person name="Detter C."/>
            <person name="Han C.S."/>
            <person name="Nolan M."/>
            <person name="Tapia R."/>
            <person name="Damoulaki A."/>
            <person name="Kyrpides N.C."/>
            <person name="Typas M.A."/>
            <person name="Pappas K.M."/>
        </authorList>
    </citation>
    <scope>NUCLEOTIDE SEQUENCE [LARGE SCALE GENOMIC DNA]</scope>
    <source>
        <strain evidence="19">ATCC 29192 / DSM 22645 / JCM 10191 / CCUG 17912 / NBRC 13757 / NCIMB 11200 / NRRL B-4491 / Barker I</strain>
    </source>
</reference>
<sequence length="217" mass="25502">MNDIQYPLVSPPNKGEKVLLHSCCAPCSARIMEILSLSGINYTVFFYNPNIHPEQEYLLRKEENIHFAKKQNVPFVDGDYDQDNWFERAQGLEWEPERGMRCTLCFDIRLQRTALFAKEHGFSVMTSSLGISRWKNLNQVNDCGKRAAELYEGLTYWDFNWRKGGNSAQMIEISKREKFYQQEYCGCIYSLRDMNRRRREQGRPAIDIGKLQYGKKD</sequence>
<evidence type="ECO:0000256" key="6">
    <source>
        <dbReference type="ARBA" id="ARBA00022485"/>
    </source>
</evidence>
<evidence type="ECO:0000256" key="5">
    <source>
        <dbReference type="ARBA" id="ARBA00016895"/>
    </source>
</evidence>
<dbReference type="GO" id="GO:0052693">
    <property type="term" value="F:epoxyqueuosine reductase activity"/>
    <property type="evidence" value="ECO:0007669"/>
    <property type="project" value="UniProtKB-UniRule"/>
</dbReference>
<keyword evidence="11 17" id="KW-0408">Iron</keyword>
<keyword evidence="12 17" id="KW-0411">Iron-sulfur</keyword>
<comment type="catalytic activity">
    <reaction evidence="16 17">
        <text>epoxyqueuosine(34) in tRNA + AH2 = queuosine(34) in tRNA + A + H2O</text>
        <dbReference type="Rhea" id="RHEA:32159"/>
        <dbReference type="Rhea" id="RHEA-COMP:18571"/>
        <dbReference type="Rhea" id="RHEA-COMP:18582"/>
        <dbReference type="ChEBI" id="CHEBI:13193"/>
        <dbReference type="ChEBI" id="CHEBI:15377"/>
        <dbReference type="ChEBI" id="CHEBI:17499"/>
        <dbReference type="ChEBI" id="CHEBI:194431"/>
        <dbReference type="ChEBI" id="CHEBI:194443"/>
        <dbReference type="EC" id="1.17.99.6"/>
    </reaction>
</comment>
<evidence type="ECO:0000256" key="7">
    <source>
        <dbReference type="ARBA" id="ARBA00022694"/>
    </source>
</evidence>